<dbReference type="RefSeq" id="WP_326091537.1">
    <property type="nucleotide sequence ID" value="NZ_JARLKZ010000029.1"/>
</dbReference>
<organism evidence="1 2">
    <name type="scientific">Paenibacillus dokdonensis</name>
    <dbReference type="NCBI Taxonomy" id="2567944"/>
    <lineage>
        <taxon>Bacteria</taxon>
        <taxon>Bacillati</taxon>
        <taxon>Bacillota</taxon>
        <taxon>Bacilli</taxon>
        <taxon>Bacillales</taxon>
        <taxon>Paenibacillaceae</taxon>
        <taxon>Paenibacillus</taxon>
    </lineage>
</organism>
<proteinExistence type="predicted"/>
<name>A0ABU6H061_9BACL</name>
<dbReference type="Proteomes" id="UP001344632">
    <property type="component" value="Unassembled WGS sequence"/>
</dbReference>
<comment type="caution">
    <text evidence="1">The sequence shown here is derived from an EMBL/GenBank/DDBJ whole genome shotgun (WGS) entry which is preliminary data.</text>
</comment>
<gene>
    <name evidence="1" type="ORF">P4H66_28895</name>
</gene>
<evidence type="ECO:0000313" key="1">
    <source>
        <dbReference type="EMBL" id="MEC0243832.1"/>
    </source>
</evidence>
<sequence>MNESMLQACSLSPLQQAVVIKGIRNGFAEYSSYLMALPATPTNNYKPKLRSDIINTAIEREVLNTPAAALSVENKKASFHEYIVLRDINRQVSVLVQHLPESRQIMSQSKYRGEFALYNIDRLISEGFSEEDIEQLELDFDDYKQVSLSLEPRYFQFCVVVCYDGNKGADARIFEGALAPNQDQWIYRKEITHVALDNLEHNSATVEVQLTKLKTEVQESNYGLRLKDVR</sequence>
<protein>
    <submittedName>
        <fullName evidence="1">Uncharacterized protein</fullName>
    </submittedName>
</protein>
<evidence type="ECO:0000313" key="2">
    <source>
        <dbReference type="Proteomes" id="UP001344632"/>
    </source>
</evidence>
<reference evidence="1 2" key="1">
    <citation type="submission" date="2023-03" db="EMBL/GenBank/DDBJ databases">
        <title>Bacillus Genome Sequencing.</title>
        <authorList>
            <person name="Dunlap C."/>
        </authorList>
    </citation>
    <scope>NUCLEOTIDE SEQUENCE [LARGE SCALE GENOMIC DNA]</scope>
    <source>
        <strain evidence="1 2">BD-525</strain>
    </source>
</reference>
<accession>A0ABU6H061</accession>
<dbReference type="EMBL" id="JARLKZ010000029">
    <property type="protein sequence ID" value="MEC0243832.1"/>
    <property type="molecule type" value="Genomic_DNA"/>
</dbReference>
<keyword evidence="2" id="KW-1185">Reference proteome</keyword>